<dbReference type="InterPro" id="IPR000524">
    <property type="entry name" value="Tscrpt_reg_HTH_GntR"/>
</dbReference>
<dbReference type="InterPro" id="IPR036390">
    <property type="entry name" value="WH_DNA-bd_sf"/>
</dbReference>
<feature type="domain" description="HTH gntR-type" evidence="4">
    <location>
        <begin position="22"/>
        <end position="90"/>
    </location>
</feature>
<name>A0A1G7QGQ6_9ACTN</name>
<protein>
    <submittedName>
        <fullName evidence="5">DNA-binding transcriptional regulator, GntR family</fullName>
    </submittedName>
</protein>
<organism evidence="5 6">
    <name type="scientific">Klenkia brasiliensis</name>
    <dbReference type="NCBI Taxonomy" id="333142"/>
    <lineage>
        <taxon>Bacteria</taxon>
        <taxon>Bacillati</taxon>
        <taxon>Actinomycetota</taxon>
        <taxon>Actinomycetes</taxon>
        <taxon>Geodermatophilales</taxon>
        <taxon>Geodermatophilaceae</taxon>
        <taxon>Klenkia</taxon>
    </lineage>
</organism>
<dbReference type="InterPro" id="IPR036388">
    <property type="entry name" value="WH-like_DNA-bd_sf"/>
</dbReference>
<dbReference type="Proteomes" id="UP000198863">
    <property type="component" value="Unassembled WGS sequence"/>
</dbReference>
<dbReference type="Gene3D" id="3.40.1410.10">
    <property type="entry name" value="Chorismate lyase-like"/>
    <property type="match status" value="1"/>
</dbReference>
<evidence type="ECO:0000313" key="5">
    <source>
        <dbReference type="EMBL" id="SDF97139.1"/>
    </source>
</evidence>
<dbReference type="PRINTS" id="PR00035">
    <property type="entry name" value="HTHGNTR"/>
</dbReference>
<reference evidence="6" key="1">
    <citation type="submission" date="2016-10" db="EMBL/GenBank/DDBJ databases">
        <authorList>
            <person name="Varghese N."/>
            <person name="Submissions S."/>
        </authorList>
    </citation>
    <scope>NUCLEOTIDE SEQUENCE [LARGE SCALE GENOMIC DNA]</scope>
    <source>
        <strain evidence="6">DSM 44526</strain>
    </source>
</reference>
<dbReference type="GO" id="GO:0003677">
    <property type="term" value="F:DNA binding"/>
    <property type="evidence" value="ECO:0007669"/>
    <property type="project" value="UniProtKB-KW"/>
</dbReference>
<dbReference type="CDD" id="cd07377">
    <property type="entry name" value="WHTH_GntR"/>
    <property type="match status" value="1"/>
</dbReference>
<dbReference type="InterPro" id="IPR028978">
    <property type="entry name" value="Chorismate_lyase_/UTRA_dom_sf"/>
</dbReference>
<dbReference type="Gene3D" id="1.10.10.10">
    <property type="entry name" value="Winged helix-like DNA-binding domain superfamily/Winged helix DNA-binding domain"/>
    <property type="match status" value="1"/>
</dbReference>
<keyword evidence="2 5" id="KW-0238">DNA-binding</keyword>
<evidence type="ECO:0000259" key="4">
    <source>
        <dbReference type="PROSITE" id="PS50949"/>
    </source>
</evidence>
<dbReference type="EMBL" id="FNCF01000002">
    <property type="protein sequence ID" value="SDF97139.1"/>
    <property type="molecule type" value="Genomic_DNA"/>
</dbReference>
<dbReference type="PANTHER" id="PTHR44846:SF17">
    <property type="entry name" value="GNTR-FAMILY TRANSCRIPTIONAL REGULATOR"/>
    <property type="match status" value="1"/>
</dbReference>
<dbReference type="Pfam" id="PF00392">
    <property type="entry name" value="GntR"/>
    <property type="match status" value="1"/>
</dbReference>
<evidence type="ECO:0000256" key="1">
    <source>
        <dbReference type="ARBA" id="ARBA00023015"/>
    </source>
</evidence>
<dbReference type="Pfam" id="PF07702">
    <property type="entry name" value="UTRA"/>
    <property type="match status" value="1"/>
</dbReference>
<dbReference type="InterPro" id="IPR011663">
    <property type="entry name" value="UTRA"/>
</dbReference>
<dbReference type="GO" id="GO:0045892">
    <property type="term" value="P:negative regulation of DNA-templated transcription"/>
    <property type="evidence" value="ECO:0007669"/>
    <property type="project" value="TreeGrafter"/>
</dbReference>
<sequence length="253" mass="27078">MRTGDGVPDPVAGLRLDRSSPVPLHRQVAQWLEAGIASGRLPPGTRLDNEVALADSLGLSRPTLRQAMRYLVDKGLIVRRRGAGTRVGQPLDLPAPVPDSSYDELRRAHQEPTTRVLSLTAGPADAATARTLAVPAGSAVLTVERLRAVDGAPIARLTNWLRVGLLDLDAGELEHTGLYATIRDAGIDLHAARQVIGARPATAAEAELLGTEPGGILLTMERTTYDQHGTPVEHGRHVYVAARWSFEMSLLTP</sequence>
<dbReference type="PANTHER" id="PTHR44846">
    <property type="entry name" value="MANNOSYL-D-GLYCERATE TRANSPORT/METABOLISM SYSTEM REPRESSOR MNGR-RELATED"/>
    <property type="match status" value="1"/>
</dbReference>
<dbReference type="AlphaFoldDB" id="A0A1G7QGQ6"/>
<evidence type="ECO:0000256" key="3">
    <source>
        <dbReference type="ARBA" id="ARBA00023163"/>
    </source>
</evidence>
<dbReference type="PROSITE" id="PS50949">
    <property type="entry name" value="HTH_GNTR"/>
    <property type="match status" value="1"/>
</dbReference>
<dbReference type="GO" id="GO:0003700">
    <property type="term" value="F:DNA-binding transcription factor activity"/>
    <property type="evidence" value="ECO:0007669"/>
    <property type="project" value="InterPro"/>
</dbReference>
<dbReference type="SUPFAM" id="SSF64288">
    <property type="entry name" value="Chorismate lyase-like"/>
    <property type="match status" value="1"/>
</dbReference>
<keyword evidence="3" id="KW-0804">Transcription</keyword>
<evidence type="ECO:0000313" key="6">
    <source>
        <dbReference type="Proteomes" id="UP000198863"/>
    </source>
</evidence>
<dbReference type="RefSeq" id="WP_207507669.1">
    <property type="nucleotide sequence ID" value="NZ_FNCF01000002.1"/>
</dbReference>
<accession>A0A1G7QGQ6</accession>
<dbReference type="SUPFAM" id="SSF46785">
    <property type="entry name" value="Winged helix' DNA-binding domain"/>
    <property type="match status" value="1"/>
</dbReference>
<dbReference type="SMART" id="SM00866">
    <property type="entry name" value="UTRA"/>
    <property type="match status" value="1"/>
</dbReference>
<evidence type="ECO:0000256" key="2">
    <source>
        <dbReference type="ARBA" id="ARBA00023125"/>
    </source>
</evidence>
<keyword evidence="6" id="KW-1185">Reference proteome</keyword>
<gene>
    <name evidence="5" type="ORF">SAMN05660324_1462</name>
</gene>
<dbReference type="SMART" id="SM00345">
    <property type="entry name" value="HTH_GNTR"/>
    <property type="match status" value="1"/>
</dbReference>
<dbReference type="InterPro" id="IPR050679">
    <property type="entry name" value="Bact_HTH_transcr_reg"/>
</dbReference>
<proteinExistence type="predicted"/>
<keyword evidence="1" id="KW-0805">Transcription regulation</keyword>